<evidence type="ECO:0000256" key="10">
    <source>
        <dbReference type="ARBA" id="ARBA00023136"/>
    </source>
</evidence>
<dbReference type="InterPro" id="IPR007482">
    <property type="entry name" value="Tyr_Pase-like_PTPLA"/>
</dbReference>
<keyword evidence="9" id="KW-0443">Lipid metabolism</keyword>
<accession>D2V547</accession>
<keyword evidence="11" id="KW-0275">Fatty acid biosynthesis</keyword>
<comment type="catalytic activity">
    <reaction evidence="13">
        <text>a very-long-chain (3R)-3-hydroxyacyl-CoA = a very-long-chain (2E)-enoyl-CoA + H2O</text>
        <dbReference type="Rhea" id="RHEA:45812"/>
        <dbReference type="ChEBI" id="CHEBI:15377"/>
        <dbReference type="ChEBI" id="CHEBI:83728"/>
        <dbReference type="ChEBI" id="CHEBI:85440"/>
        <dbReference type="EC" id="4.2.1.134"/>
    </reaction>
</comment>
<evidence type="ECO:0000256" key="4">
    <source>
        <dbReference type="ARBA" id="ARBA00013122"/>
    </source>
</evidence>
<reference evidence="15 16" key="1">
    <citation type="journal article" date="2010" name="Cell">
        <title>The genome of Naegleria gruberi illuminates early eukaryotic versatility.</title>
        <authorList>
            <person name="Fritz-Laylin L.K."/>
            <person name="Prochnik S.E."/>
            <person name="Ginger M.L."/>
            <person name="Dacks J.B."/>
            <person name="Carpenter M.L."/>
            <person name="Field M.C."/>
            <person name="Kuo A."/>
            <person name="Paredez A."/>
            <person name="Chapman J."/>
            <person name="Pham J."/>
            <person name="Shu S."/>
            <person name="Neupane R."/>
            <person name="Cipriano M."/>
            <person name="Mancuso J."/>
            <person name="Tu H."/>
            <person name="Salamov A."/>
            <person name="Lindquist E."/>
            <person name="Shapiro H."/>
            <person name="Lucas S."/>
            <person name="Grigoriev I.V."/>
            <person name="Cande W.Z."/>
            <person name="Fulton C."/>
            <person name="Rokhsar D.S."/>
            <person name="Dawson S.C."/>
        </authorList>
    </citation>
    <scope>NUCLEOTIDE SEQUENCE [LARGE SCALE GENOMIC DNA]</scope>
    <source>
        <strain evidence="15 16">NEG-M</strain>
    </source>
</reference>
<keyword evidence="5" id="KW-0444">Lipid biosynthesis</keyword>
<feature type="transmembrane region" description="Helical" evidence="14">
    <location>
        <begin position="207"/>
        <end position="229"/>
    </location>
</feature>
<evidence type="ECO:0000256" key="5">
    <source>
        <dbReference type="ARBA" id="ARBA00022516"/>
    </source>
</evidence>
<evidence type="ECO:0000256" key="9">
    <source>
        <dbReference type="ARBA" id="ARBA00023098"/>
    </source>
</evidence>
<evidence type="ECO:0000256" key="14">
    <source>
        <dbReference type="SAM" id="Phobius"/>
    </source>
</evidence>
<gene>
    <name evidence="15" type="ORF">NAEGRDRAFT_35609</name>
</gene>
<dbReference type="eggNOG" id="KOG3187">
    <property type="taxonomic scope" value="Eukaryota"/>
</dbReference>
<feature type="transmembrane region" description="Helical" evidence="14">
    <location>
        <begin position="27"/>
        <end position="48"/>
    </location>
</feature>
<dbReference type="InParanoid" id="D2V547"/>
<evidence type="ECO:0000256" key="1">
    <source>
        <dbReference type="ARBA" id="ARBA00004141"/>
    </source>
</evidence>
<dbReference type="KEGG" id="ngr:NAEGRDRAFT_35609"/>
<protein>
    <recommendedName>
        <fullName evidence="4">very-long-chain (3R)-3-hydroxyacyl-CoA dehydratase</fullName>
        <ecNumber evidence="4">4.2.1.134</ecNumber>
    </recommendedName>
</protein>
<comment type="pathway">
    <text evidence="2">Lipid metabolism; fatty acid biosynthesis.</text>
</comment>
<feature type="transmembrane region" description="Helical" evidence="14">
    <location>
        <begin position="123"/>
        <end position="145"/>
    </location>
</feature>
<dbReference type="Proteomes" id="UP000006671">
    <property type="component" value="Unassembled WGS sequence"/>
</dbReference>
<evidence type="ECO:0000256" key="2">
    <source>
        <dbReference type="ARBA" id="ARBA00005194"/>
    </source>
</evidence>
<dbReference type="OMA" id="WSYILWQ"/>
<feature type="transmembrane region" description="Helical" evidence="14">
    <location>
        <begin position="157"/>
        <end position="180"/>
    </location>
</feature>
<evidence type="ECO:0000256" key="3">
    <source>
        <dbReference type="ARBA" id="ARBA00007811"/>
    </source>
</evidence>
<dbReference type="VEuPathDB" id="AmoebaDB:NAEGRDRAFT_35609"/>
<keyword evidence="8 14" id="KW-1133">Transmembrane helix</keyword>
<evidence type="ECO:0000256" key="6">
    <source>
        <dbReference type="ARBA" id="ARBA00022692"/>
    </source>
</evidence>
<evidence type="ECO:0000256" key="13">
    <source>
        <dbReference type="ARBA" id="ARBA00036671"/>
    </source>
</evidence>
<dbReference type="PANTHER" id="PTHR11035:SF3">
    <property type="entry name" value="VERY-LONG-CHAIN (3R)-3-HYDROXYACYL-COA DEHYDRATASE"/>
    <property type="match status" value="1"/>
</dbReference>
<evidence type="ECO:0000256" key="12">
    <source>
        <dbReference type="ARBA" id="ARBA00023239"/>
    </source>
</evidence>
<dbReference type="AlphaFoldDB" id="D2V547"/>
<dbReference type="Pfam" id="PF04387">
    <property type="entry name" value="PTPLA"/>
    <property type="match status" value="1"/>
</dbReference>
<dbReference type="GO" id="GO:0030148">
    <property type="term" value="P:sphingolipid biosynthetic process"/>
    <property type="evidence" value="ECO:0007669"/>
    <property type="project" value="TreeGrafter"/>
</dbReference>
<feature type="transmembrane region" description="Helical" evidence="14">
    <location>
        <begin position="68"/>
        <end position="87"/>
    </location>
</feature>
<evidence type="ECO:0000313" key="15">
    <source>
        <dbReference type="EMBL" id="EFC48211.1"/>
    </source>
</evidence>
<dbReference type="OrthoDB" id="46988at2759"/>
<dbReference type="FunCoup" id="D2V547">
    <property type="interactions" value="314"/>
</dbReference>
<comment type="subcellular location">
    <subcellularLocation>
        <location evidence="1">Membrane</location>
        <topology evidence="1">Multi-pass membrane protein</topology>
    </subcellularLocation>
</comment>
<keyword evidence="16" id="KW-1185">Reference proteome</keyword>
<organism evidence="16">
    <name type="scientific">Naegleria gruberi</name>
    <name type="common">Amoeba</name>
    <dbReference type="NCBI Taxonomy" id="5762"/>
    <lineage>
        <taxon>Eukaryota</taxon>
        <taxon>Discoba</taxon>
        <taxon>Heterolobosea</taxon>
        <taxon>Tetramitia</taxon>
        <taxon>Eutetramitia</taxon>
        <taxon>Vahlkampfiidae</taxon>
        <taxon>Naegleria</taxon>
    </lineage>
</organism>
<dbReference type="GO" id="GO:0042761">
    <property type="term" value="P:very long-chain fatty acid biosynthetic process"/>
    <property type="evidence" value="ECO:0007669"/>
    <property type="project" value="TreeGrafter"/>
</dbReference>
<dbReference type="UniPathway" id="UPA00094"/>
<keyword evidence="6 14" id="KW-0812">Transmembrane</keyword>
<dbReference type="RefSeq" id="XP_002680955.1">
    <property type="nucleotide sequence ID" value="XM_002680909.1"/>
</dbReference>
<keyword evidence="10 14" id="KW-0472">Membrane</keyword>
<dbReference type="GO" id="GO:0030497">
    <property type="term" value="P:fatty acid elongation"/>
    <property type="evidence" value="ECO:0007669"/>
    <property type="project" value="TreeGrafter"/>
</dbReference>
<dbReference type="PANTHER" id="PTHR11035">
    <property type="entry name" value="VERY-LONG-CHAIN (3R)-3-HYDROXYACYL-COA DEHYDRATASE"/>
    <property type="match status" value="1"/>
</dbReference>
<keyword evidence="12" id="KW-0456">Lyase</keyword>
<feature type="transmembrane region" description="Helical" evidence="14">
    <location>
        <begin position="94"/>
        <end position="111"/>
    </location>
</feature>
<dbReference type="GO" id="GO:0005789">
    <property type="term" value="C:endoplasmic reticulum membrane"/>
    <property type="evidence" value="ECO:0007669"/>
    <property type="project" value="TreeGrafter"/>
</dbReference>
<dbReference type="STRING" id="5762.D2V547"/>
<evidence type="ECO:0000313" key="16">
    <source>
        <dbReference type="Proteomes" id="UP000006671"/>
    </source>
</evidence>
<sequence>MSSTTATAATTTAAPKRARGPGPIGKAYLFLYNIVLCLGWGYVLYLVGMHHVEGKKNVDLYDTIERPLQFFQSLALLEILHSILGLVSSPIMTTLMQVFSRIFVVWVSLYLEHSVKYTEFEALFITTLLIAWCVTEVIRYSFYAFKLYDICPHFIVWLRYTTFIVLYPLGVSSELALTYFRLNYLKEHRPMSLTMPNAYNMSFDSYIFVWIVMFSYLPGFPQLYMYMFAQRKKVLAPPKDKSQ</sequence>
<evidence type="ECO:0000256" key="8">
    <source>
        <dbReference type="ARBA" id="ARBA00022989"/>
    </source>
</evidence>
<dbReference type="GeneID" id="8861450"/>
<dbReference type="GO" id="GO:0102158">
    <property type="term" value="F:very-long-chain (3R)-3-hydroxyacyl-CoA dehydratase activity"/>
    <property type="evidence" value="ECO:0007669"/>
    <property type="project" value="UniProtKB-EC"/>
</dbReference>
<dbReference type="EMBL" id="GG738852">
    <property type="protein sequence ID" value="EFC48211.1"/>
    <property type="molecule type" value="Genomic_DNA"/>
</dbReference>
<comment type="similarity">
    <text evidence="3">Belongs to the very long-chain fatty acids dehydratase HACD family.</text>
</comment>
<dbReference type="EC" id="4.2.1.134" evidence="4"/>
<keyword evidence="7" id="KW-0276">Fatty acid metabolism</keyword>
<name>D2V547_NAEGR</name>
<evidence type="ECO:0000256" key="7">
    <source>
        <dbReference type="ARBA" id="ARBA00022832"/>
    </source>
</evidence>
<evidence type="ECO:0000256" key="11">
    <source>
        <dbReference type="ARBA" id="ARBA00023160"/>
    </source>
</evidence>
<proteinExistence type="inferred from homology"/>